<comment type="caution">
    <text evidence="1">The sequence shown here is derived from an EMBL/GenBank/DDBJ whole genome shotgun (WGS) entry which is preliminary data.</text>
</comment>
<gene>
    <name evidence="1" type="ORF">NM09_04330</name>
</gene>
<protein>
    <submittedName>
        <fullName evidence="1">Uncharacterized protein</fullName>
    </submittedName>
</protein>
<dbReference type="EMBL" id="JRWR01000003">
    <property type="protein sequence ID" value="KHD25980.1"/>
    <property type="molecule type" value="Genomic_DNA"/>
</dbReference>
<sequence>MKTLKDTNSKNAECHFKSLIILNNISNPILISLSWHKAMICDPRSILNTKVCIHDFMKLKQPKESAFFQEKRFRGMNQTNNEIRTM</sequence>
<organism evidence="1 2">
    <name type="scientific">Vibrio caribbeanicus</name>
    <dbReference type="NCBI Taxonomy" id="701175"/>
    <lineage>
        <taxon>Bacteria</taxon>
        <taxon>Pseudomonadati</taxon>
        <taxon>Pseudomonadota</taxon>
        <taxon>Gammaproteobacteria</taxon>
        <taxon>Vibrionales</taxon>
        <taxon>Vibrionaceae</taxon>
        <taxon>Vibrio</taxon>
    </lineage>
</organism>
<accession>A0ACC4NZA7</accession>
<proteinExistence type="predicted"/>
<dbReference type="Proteomes" id="UP000030421">
    <property type="component" value="Unassembled WGS sequence"/>
</dbReference>
<name>A0ACC4NZA7_9VIBR</name>
<reference evidence="1" key="1">
    <citation type="submission" date="2014-10" db="EMBL/GenBank/DDBJ databases">
        <title>Genome sequencing of Vibrio caribbeanicus T14.</title>
        <authorList>
            <person name="Chan K.-G."/>
            <person name="Mohamad N.I."/>
        </authorList>
    </citation>
    <scope>NUCLEOTIDE SEQUENCE</scope>
    <source>
        <strain evidence="1">T14</strain>
    </source>
</reference>
<keyword evidence="2" id="KW-1185">Reference proteome</keyword>
<evidence type="ECO:0000313" key="1">
    <source>
        <dbReference type="EMBL" id="KHD25980.1"/>
    </source>
</evidence>
<evidence type="ECO:0000313" key="2">
    <source>
        <dbReference type="Proteomes" id="UP000030421"/>
    </source>
</evidence>